<dbReference type="PANTHER" id="PTHR46124:SF2">
    <property type="entry name" value="D-AMINOACYL-TRNA DEACYLASE"/>
    <property type="match status" value="1"/>
</dbReference>
<keyword evidence="1 2" id="KW-0378">Hydrolase</keyword>
<gene>
    <name evidence="2" type="ORF">MNBD_BACTEROID05-328</name>
</gene>
<dbReference type="Pfam" id="PF01026">
    <property type="entry name" value="TatD_DNase"/>
    <property type="match status" value="1"/>
</dbReference>
<dbReference type="AlphaFoldDB" id="A0A3B0TAN3"/>
<dbReference type="InterPro" id="IPR018228">
    <property type="entry name" value="DNase_TatD-rel_CS"/>
</dbReference>
<evidence type="ECO:0000313" key="2">
    <source>
        <dbReference type="EMBL" id="VAW15721.1"/>
    </source>
</evidence>
<protein>
    <submittedName>
        <fullName evidence="2">Uncharacterized metal-dependent hydrolase YcfH</fullName>
    </submittedName>
</protein>
<dbReference type="GO" id="GO:0016788">
    <property type="term" value="F:hydrolase activity, acting on ester bonds"/>
    <property type="evidence" value="ECO:0007669"/>
    <property type="project" value="InterPro"/>
</dbReference>
<dbReference type="SUPFAM" id="SSF51556">
    <property type="entry name" value="Metallo-dependent hydrolases"/>
    <property type="match status" value="1"/>
</dbReference>
<accession>A0A3B0TAN3</accession>
<dbReference type="InterPro" id="IPR001130">
    <property type="entry name" value="TatD-like"/>
</dbReference>
<dbReference type="PIRSF" id="PIRSF005902">
    <property type="entry name" value="DNase_TatD"/>
    <property type="match status" value="1"/>
</dbReference>
<proteinExistence type="predicted"/>
<sequence length="257" mass="29416">MKIIDSHAHLDHIKNLDQALNNAHKENVSDIVAVSESLSSCQRNLKIYEQFKLPKIHLALGIHPSEASDVEIDPVCSLIKEKVSKLIAVGEIGLDFWYKWVRKDKEKKDEQRRVFKKQLEVAKELNLPVIVHTRGTWKEAFEMVKNLKIESAEFHWYSGPIDVLSLILDAGYFVSTSPSVAFSPQSREAMTYAPIEQTMVETDSPVFFRNKENDSLSFEAQPKDVWQTLKAYADLKGIEEEKALGILNQNARKFFKI</sequence>
<reference evidence="2" key="1">
    <citation type="submission" date="2018-06" db="EMBL/GenBank/DDBJ databases">
        <authorList>
            <person name="Zhirakovskaya E."/>
        </authorList>
    </citation>
    <scope>NUCLEOTIDE SEQUENCE</scope>
</reference>
<dbReference type="Gene3D" id="3.20.20.140">
    <property type="entry name" value="Metal-dependent hydrolases"/>
    <property type="match status" value="1"/>
</dbReference>
<name>A0A3B0TAN3_9ZZZZ</name>
<dbReference type="PROSITE" id="PS01137">
    <property type="entry name" value="TATD_1"/>
    <property type="match status" value="1"/>
</dbReference>
<evidence type="ECO:0000256" key="1">
    <source>
        <dbReference type="ARBA" id="ARBA00022801"/>
    </source>
</evidence>
<dbReference type="EMBL" id="UOEN01000283">
    <property type="protein sequence ID" value="VAW15721.1"/>
    <property type="molecule type" value="Genomic_DNA"/>
</dbReference>
<dbReference type="InterPro" id="IPR032466">
    <property type="entry name" value="Metal_Hydrolase"/>
</dbReference>
<organism evidence="2">
    <name type="scientific">hydrothermal vent metagenome</name>
    <dbReference type="NCBI Taxonomy" id="652676"/>
    <lineage>
        <taxon>unclassified sequences</taxon>
        <taxon>metagenomes</taxon>
        <taxon>ecological metagenomes</taxon>
    </lineage>
</organism>
<dbReference type="CDD" id="cd01310">
    <property type="entry name" value="TatD_DNAse"/>
    <property type="match status" value="1"/>
</dbReference>
<dbReference type="PANTHER" id="PTHR46124">
    <property type="entry name" value="D-AMINOACYL-TRNA DEACYLASE"/>
    <property type="match status" value="1"/>
</dbReference>